<dbReference type="InterPro" id="IPR003594">
    <property type="entry name" value="HATPase_dom"/>
</dbReference>
<dbReference type="InterPro" id="IPR036890">
    <property type="entry name" value="HATPase_C_sf"/>
</dbReference>
<dbReference type="GO" id="GO:0000155">
    <property type="term" value="F:phosphorelay sensor kinase activity"/>
    <property type="evidence" value="ECO:0007669"/>
    <property type="project" value="InterPro"/>
</dbReference>
<evidence type="ECO:0000256" key="3">
    <source>
        <dbReference type="ARBA" id="ARBA00012438"/>
    </source>
</evidence>
<dbReference type="InterPro" id="IPR004358">
    <property type="entry name" value="Sig_transdc_His_kin-like_C"/>
</dbReference>
<name>A0A839RVL8_9ACTN</name>
<dbReference type="PRINTS" id="PR00344">
    <property type="entry name" value="BCTRLSENSOR"/>
</dbReference>
<evidence type="ECO:0000256" key="12">
    <source>
        <dbReference type="SAM" id="Phobius"/>
    </source>
</evidence>
<keyword evidence="5" id="KW-0808">Transferase</keyword>
<dbReference type="SUPFAM" id="SSF47384">
    <property type="entry name" value="Homodimeric domain of signal transducing histidine kinase"/>
    <property type="match status" value="1"/>
</dbReference>
<dbReference type="SMART" id="SM00388">
    <property type="entry name" value="HisKA"/>
    <property type="match status" value="1"/>
</dbReference>
<dbReference type="FunFam" id="1.10.287.130:FF:000001">
    <property type="entry name" value="Two-component sensor histidine kinase"/>
    <property type="match status" value="1"/>
</dbReference>
<evidence type="ECO:0000313" key="15">
    <source>
        <dbReference type="EMBL" id="MBB3040064.1"/>
    </source>
</evidence>
<dbReference type="CDD" id="cd00075">
    <property type="entry name" value="HATPase"/>
    <property type="match status" value="1"/>
</dbReference>
<dbReference type="Pfam" id="PF02518">
    <property type="entry name" value="HATPase_c"/>
    <property type="match status" value="1"/>
</dbReference>
<dbReference type="SMART" id="SM00304">
    <property type="entry name" value="HAMP"/>
    <property type="match status" value="1"/>
</dbReference>
<dbReference type="SUPFAM" id="SSF158472">
    <property type="entry name" value="HAMP domain-like"/>
    <property type="match status" value="1"/>
</dbReference>
<dbReference type="PROSITE" id="PS50109">
    <property type="entry name" value="HIS_KIN"/>
    <property type="match status" value="1"/>
</dbReference>
<evidence type="ECO:0000256" key="2">
    <source>
        <dbReference type="ARBA" id="ARBA00004236"/>
    </source>
</evidence>
<dbReference type="InterPro" id="IPR003661">
    <property type="entry name" value="HisK_dim/P_dom"/>
</dbReference>
<dbReference type="RefSeq" id="WP_064442692.1">
    <property type="nucleotide sequence ID" value="NZ_BDDI01000041.1"/>
</dbReference>
<comment type="caution">
    <text evidence="15">The sequence shown here is derived from an EMBL/GenBank/DDBJ whole genome shotgun (WGS) entry which is preliminary data.</text>
</comment>
<reference evidence="15 16" key="1">
    <citation type="submission" date="2020-08" db="EMBL/GenBank/DDBJ databases">
        <title>Sequencing the genomes of 1000 actinobacteria strains.</title>
        <authorList>
            <person name="Klenk H.-P."/>
        </authorList>
    </citation>
    <scope>NUCLEOTIDE SEQUENCE [LARGE SCALE GENOMIC DNA]</scope>
    <source>
        <strain evidence="15 16">DSM 45258</strain>
    </source>
</reference>
<evidence type="ECO:0000259" key="13">
    <source>
        <dbReference type="PROSITE" id="PS50109"/>
    </source>
</evidence>
<dbReference type="InterPro" id="IPR003660">
    <property type="entry name" value="HAMP_dom"/>
</dbReference>
<dbReference type="PANTHER" id="PTHR45436:SF5">
    <property type="entry name" value="SENSOR HISTIDINE KINASE TRCS"/>
    <property type="match status" value="1"/>
</dbReference>
<keyword evidence="8 12" id="KW-1133">Transmembrane helix</keyword>
<dbReference type="SMART" id="SM00387">
    <property type="entry name" value="HATPase_c"/>
    <property type="match status" value="1"/>
</dbReference>
<dbReference type="InterPro" id="IPR036097">
    <property type="entry name" value="HisK_dim/P_sf"/>
</dbReference>
<keyword evidence="7 15" id="KW-0418">Kinase</keyword>
<evidence type="ECO:0000256" key="4">
    <source>
        <dbReference type="ARBA" id="ARBA00022553"/>
    </source>
</evidence>
<dbReference type="PROSITE" id="PS50885">
    <property type="entry name" value="HAMP"/>
    <property type="match status" value="1"/>
</dbReference>
<proteinExistence type="predicted"/>
<dbReference type="Gene3D" id="3.30.565.10">
    <property type="entry name" value="Histidine kinase-like ATPase, C-terminal domain"/>
    <property type="match status" value="1"/>
</dbReference>
<evidence type="ECO:0000256" key="8">
    <source>
        <dbReference type="ARBA" id="ARBA00022989"/>
    </source>
</evidence>
<dbReference type="Pfam" id="PF00672">
    <property type="entry name" value="HAMP"/>
    <property type="match status" value="1"/>
</dbReference>
<feature type="domain" description="Histidine kinase" evidence="13">
    <location>
        <begin position="256"/>
        <end position="466"/>
    </location>
</feature>
<sequence length="472" mass="50547">MKSLRIRLPLIAAAILASSLALAVLLAYQLLSLVGQRDLDQALQRELNRFTLALTEYSEEHREPDGVISAETLRNAVNDYYRLNPGSDTYLTVIRLGNSVFVSPAPPAQLTDLSDRLAIPPNAGTGFETLDSQAGTLRAVQAPITVNGETAGSAQVVGALDPISDQTSQSLVWLGIVAAISLVTGGTALSIVITRTLAPLRDLAATAQQTGQLHDLDARVPQPARRDEIGILAEEFNRMLDRLQGAAQAQTDFMARVSHELRTPITIARGHTETLEYSPTTDPRRIQHTAAIVREEIDRIAGLVEDLFALARADQPNFIAPEPVALPQFFRDLTTRAAGLQLTGVNILPPPGVTINADPTRLSQAILNLLRNAAIHTPDGTIITLTAHADAHDVQFIVTDDGPGIPSALLRDITEPYVRGPRPPHHDSTGLGLAVVNEIARAHHGELRITSTPSGTTATISLPRRATPASPA</sequence>
<dbReference type="EC" id="2.7.13.3" evidence="3"/>
<dbReference type="SUPFAM" id="SSF55874">
    <property type="entry name" value="ATPase domain of HSP90 chaperone/DNA topoisomerase II/histidine kinase"/>
    <property type="match status" value="1"/>
</dbReference>
<keyword evidence="10 12" id="KW-0472">Membrane</keyword>
<feature type="domain" description="HAMP" evidence="14">
    <location>
        <begin position="194"/>
        <end position="248"/>
    </location>
</feature>
<evidence type="ECO:0000256" key="1">
    <source>
        <dbReference type="ARBA" id="ARBA00000085"/>
    </source>
</evidence>
<dbReference type="Gene3D" id="6.10.340.10">
    <property type="match status" value="1"/>
</dbReference>
<evidence type="ECO:0000256" key="9">
    <source>
        <dbReference type="ARBA" id="ARBA00023012"/>
    </source>
</evidence>
<keyword evidence="16" id="KW-1185">Reference proteome</keyword>
<dbReference type="AlphaFoldDB" id="A0A839RVL8"/>
<evidence type="ECO:0000313" key="16">
    <source>
        <dbReference type="Proteomes" id="UP000567922"/>
    </source>
</evidence>
<feature type="transmembrane region" description="Helical" evidence="12">
    <location>
        <begin position="171"/>
        <end position="193"/>
    </location>
</feature>
<evidence type="ECO:0000259" key="14">
    <source>
        <dbReference type="PROSITE" id="PS50885"/>
    </source>
</evidence>
<gene>
    <name evidence="15" type="ORF">FHU29_004559</name>
</gene>
<keyword evidence="9" id="KW-0902">Two-component regulatory system</keyword>
<dbReference type="Gene3D" id="1.10.287.130">
    <property type="match status" value="1"/>
</dbReference>
<dbReference type="EMBL" id="JACHWS010000006">
    <property type="protein sequence ID" value="MBB3040064.1"/>
    <property type="molecule type" value="Genomic_DNA"/>
</dbReference>
<dbReference type="GO" id="GO:0005886">
    <property type="term" value="C:plasma membrane"/>
    <property type="evidence" value="ECO:0007669"/>
    <property type="project" value="UniProtKB-SubCell"/>
</dbReference>
<feature type="compositionally biased region" description="Polar residues" evidence="11">
    <location>
        <begin position="451"/>
        <end position="460"/>
    </location>
</feature>
<keyword evidence="4" id="KW-0597">Phosphoprotein</keyword>
<dbReference type="CDD" id="cd06225">
    <property type="entry name" value="HAMP"/>
    <property type="match status" value="1"/>
</dbReference>
<dbReference type="InterPro" id="IPR005467">
    <property type="entry name" value="His_kinase_dom"/>
</dbReference>
<evidence type="ECO:0000256" key="11">
    <source>
        <dbReference type="SAM" id="MobiDB-lite"/>
    </source>
</evidence>
<evidence type="ECO:0000256" key="6">
    <source>
        <dbReference type="ARBA" id="ARBA00022692"/>
    </source>
</evidence>
<feature type="region of interest" description="Disordered" evidence="11">
    <location>
        <begin position="451"/>
        <end position="472"/>
    </location>
</feature>
<dbReference type="CDD" id="cd00082">
    <property type="entry name" value="HisKA"/>
    <property type="match status" value="1"/>
</dbReference>
<evidence type="ECO:0000256" key="5">
    <source>
        <dbReference type="ARBA" id="ARBA00022679"/>
    </source>
</evidence>
<dbReference type="PANTHER" id="PTHR45436">
    <property type="entry name" value="SENSOR HISTIDINE KINASE YKOH"/>
    <property type="match status" value="1"/>
</dbReference>
<keyword evidence="6 12" id="KW-0812">Transmembrane</keyword>
<dbReference type="InterPro" id="IPR050428">
    <property type="entry name" value="TCS_sensor_his_kinase"/>
</dbReference>
<organism evidence="15 16">
    <name type="scientific">Hoyosella altamirensis</name>
    <dbReference type="NCBI Taxonomy" id="616997"/>
    <lineage>
        <taxon>Bacteria</taxon>
        <taxon>Bacillati</taxon>
        <taxon>Actinomycetota</taxon>
        <taxon>Actinomycetes</taxon>
        <taxon>Mycobacteriales</taxon>
        <taxon>Hoyosellaceae</taxon>
        <taxon>Hoyosella</taxon>
    </lineage>
</organism>
<protein>
    <recommendedName>
        <fullName evidence="3">histidine kinase</fullName>
        <ecNumber evidence="3">2.7.13.3</ecNumber>
    </recommendedName>
</protein>
<comment type="subcellular location">
    <subcellularLocation>
        <location evidence="2">Cell membrane</location>
    </subcellularLocation>
</comment>
<comment type="catalytic activity">
    <reaction evidence="1">
        <text>ATP + protein L-histidine = ADP + protein N-phospho-L-histidine.</text>
        <dbReference type="EC" id="2.7.13.3"/>
    </reaction>
</comment>
<evidence type="ECO:0000256" key="7">
    <source>
        <dbReference type="ARBA" id="ARBA00022777"/>
    </source>
</evidence>
<dbReference type="Proteomes" id="UP000567922">
    <property type="component" value="Unassembled WGS sequence"/>
</dbReference>
<evidence type="ECO:0000256" key="10">
    <source>
        <dbReference type="ARBA" id="ARBA00023136"/>
    </source>
</evidence>
<accession>A0A839RVL8</accession>
<dbReference type="Pfam" id="PF00512">
    <property type="entry name" value="HisKA"/>
    <property type="match status" value="1"/>
</dbReference>